<dbReference type="AlphaFoldDB" id="A0A8H8CLW7"/>
<organism evidence="1">
    <name type="scientific">Psilocybe cubensis</name>
    <name type="common">Psychedelic mushroom</name>
    <name type="synonym">Stropharia cubensis</name>
    <dbReference type="NCBI Taxonomy" id="181762"/>
    <lineage>
        <taxon>Eukaryota</taxon>
        <taxon>Fungi</taxon>
        <taxon>Dikarya</taxon>
        <taxon>Basidiomycota</taxon>
        <taxon>Agaricomycotina</taxon>
        <taxon>Agaricomycetes</taxon>
        <taxon>Agaricomycetidae</taxon>
        <taxon>Agaricales</taxon>
        <taxon>Agaricineae</taxon>
        <taxon>Strophariaceae</taxon>
        <taxon>Psilocybe</taxon>
    </lineage>
</organism>
<evidence type="ECO:0000313" key="1">
    <source>
        <dbReference type="EMBL" id="KAG5170271.1"/>
    </source>
</evidence>
<protein>
    <submittedName>
        <fullName evidence="1">Uncharacterized protein</fullName>
    </submittedName>
</protein>
<proteinExistence type="predicted"/>
<gene>
    <name evidence="1" type="ORF">JR316_004660</name>
</gene>
<sequence length="184" mass="20777">MPWSEAIIEQFAIVDFDTTEERDFYGPFNSLLVDIFPSSEHYQVSPQPKLNDGTLDLAVQFIVYHRATPIFFLDIKAFRSLTLSSTRASADDQMRQTFRHFSSATIPSATFYGLSAFGPQFCVYSLDTVTRSIDPPGVARDLTIVNDIAPENRWAYNLFEPSGEAKLREVVNAVKEMTKNCDNS</sequence>
<dbReference type="OrthoDB" id="3254408at2759"/>
<reference evidence="1" key="1">
    <citation type="submission" date="2021-02" db="EMBL/GenBank/DDBJ databases">
        <title>Psilocybe cubensis genome.</title>
        <authorList>
            <person name="Mckernan K.J."/>
            <person name="Crawford S."/>
            <person name="Trippe A."/>
            <person name="Kane L.T."/>
            <person name="Mclaughlin S."/>
        </authorList>
    </citation>
    <scope>NUCLEOTIDE SEQUENCE [LARGE SCALE GENOMIC DNA]</scope>
    <source>
        <strain evidence="1">MGC-MH-2018</strain>
    </source>
</reference>
<comment type="caution">
    <text evidence="1">The sequence shown here is derived from an EMBL/GenBank/DDBJ whole genome shotgun (WGS) entry which is preliminary data.</text>
</comment>
<name>A0A8H8CLW7_PSICU</name>
<dbReference type="EMBL" id="JAFIQS010000004">
    <property type="protein sequence ID" value="KAG5170271.1"/>
    <property type="molecule type" value="Genomic_DNA"/>
</dbReference>
<accession>A0A8H8CLW7</accession>